<feature type="domain" description="Receptor-recognising protein Gp38" evidence="1">
    <location>
        <begin position="35"/>
        <end position="257"/>
    </location>
</feature>
<dbReference type="InterPro" id="IPR007932">
    <property type="entry name" value="Receptor-recog_Gp38"/>
</dbReference>
<dbReference type="Pfam" id="PF05268">
    <property type="entry name" value="GP38"/>
    <property type="match status" value="1"/>
</dbReference>
<name>A0A838Y4F8_9NEIS</name>
<evidence type="ECO:0000313" key="2">
    <source>
        <dbReference type="EMBL" id="MBA4709586.1"/>
    </source>
</evidence>
<dbReference type="Proteomes" id="UP000545606">
    <property type="component" value="Unassembled WGS sequence"/>
</dbReference>
<reference evidence="2 3" key="1">
    <citation type="submission" date="2020-07" db="EMBL/GenBank/DDBJ databases">
        <title>Draft genome sequence of violacein-producing bacteria and related species.</title>
        <authorList>
            <person name="Wilson H.S."/>
            <person name="De Leon M.E."/>
        </authorList>
    </citation>
    <scope>NUCLEOTIDE SEQUENCE [LARGE SCALE GENOMIC DNA]</scope>
    <source>
        <strain evidence="2 3">HSC-21Su07</strain>
    </source>
</reference>
<evidence type="ECO:0000259" key="1">
    <source>
        <dbReference type="Pfam" id="PF05268"/>
    </source>
</evidence>
<sequence>MPKTFIDGREVKRWWLDGREVSRAYLDGRLVFQKETIIRISAHDHGITGQWVIDRIQTAFAGAPPAGASIRFVIESGIQLVSANAGEGFRLDGSWWNGTLASCQIIIENYGYLLGRGGKGGTGSDRQAAQPGSAGGDALVLNNMNVRIDNRGIIAGGGGGGAACGNGGLNACGGGGAPFGPDGDRLGNAPNGVAGTFDQPGRGGIINGVVRGGYGGAWGERGGGSTNYPDWHANAGHAIRSNGAAVTWINRGDIRGNAP</sequence>
<accession>A0A838Y4F8</accession>
<organism evidence="2 3">
    <name type="scientific">Aquitalea aquatica</name>
    <dbReference type="NCBI Taxonomy" id="3044273"/>
    <lineage>
        <taxon>Bacteria</taxon>
        <taxon>Pseudomonadati</taxon>
        <taxon>Pseudomonadota</taxon>
        <taxon>Betaproteobacteria</taxon>
        <taxon>Neisseriales</taxon>
        <taxon>Chromobacteriaceae</taxon>
        <taxon>Aquitalea</taxon>
    </lineage>
</organism>
<dbReference type="EMBL" id="JACERN010000033">
    <property type="protein sequence ID" value="MBA4709586.1"/>
    <property type="molecule type" value="Genomic_DNA"/>
</dbReference>
<dbReference type="AlphaFoldDB" id="A0A838Y4F8"/>
<comment type="caution">
    <text evidence="2">The sequence shown here is derived from an EMBL/GenBank/DDBJ whole genome shotgun (WGS) entry which is preliminary data.</text>
</comment>
<gene>
    <name evidence="2" type="ORF">H2Z84_14485</name>
</gene>
<keyword evidence="3" id="KW-1185">Reference proteome</keyword>
<evidence type="ECO:0000313" key="3">
    <source>
        <dbReference type="Proteomes" id="UP000545606"/>
    </source>
</evidence>
<proteinExistence type="predicted"/>
<protein>
    <recommendedName>
        <fullName evidence="1">Receptor-recognising protein Gp38 domain-containing protein</fullName>
    </recommendedName>
</protein>
<dbReference type="RefSeq" id="WP_181836586.1">
    <property type="nucleotide sequence ID" value="NZ_JACERN010000033.1"/>
</dbReference>